<dbReference type="GO" id="GO:0009060">
    <property type="term" value="P:aerobic respiration"/>
    <property type="evidence" value="ECO:0007669"/>
    <property type="project" value="TreeGrafter"/>
</dbReference>
<gene>
    <name evidence="5 7" type="primary">nuoH</name>
    <name evidence="7" type="ORF">DB44_BP00320</name>
</gene>
<evidence type="ECO:0000256" key="3">
    <source>
        <dbReference type="ARBA" id="ARBA00022989"/>
    </source>
</evidence>
<comment type="subcellular location">
    <subcellularLocation>
        <location evidence="5 6">Cell membrane</location>
        <topology evidence="5 6">Multi-pass membrane protein</topology>
    </subcellularLocation>
    <subcellularLocation>
        <location evidence="1">Membrane</location>
        <topology evidence="1">Multi-pass membrane protein</topology>
    </subcellularLocation>
</comment>
<dbReference type="PATRIC" id="fig|362787.3.peg.639"/>
<dbReference type="PANTHER" id="PTHR11432">
    <property type="entry name" value="NADH DEHYDROGENASE SUBUNIT 1"/>
    <property type="match status" value="1"/>
</dbReference>
<evidence type="ECO:0000313" key="7">
    <source>
        <dbReference type="EMBL" id="KIC73101.1"/>
    </source>
</evidence>
<sequence length="332" mass="37182">MTKRRASMIDDLIIILIKSAVVILLLFTAAAYMTFLERIVMARLQLRMGPVRVGPFGLFQPLADGIKLLCKERFQPANVETFVYWLAPGISLFTALFIFVLIPFGGVVEIAGRLIYLQIADINVGVVFLLAFSSLAVYGVVLAGWASNNRYSLIGGLRGTAQMISYEIPMGLSLLTVVLSTGTLSLREIVELQQNHWLIWTNPISFIIYFITSFAETNRAPFDLPEAEQELTAGYHTEYGGMKFAAFFLGEYINILAVSAIATTLFFGGWHGPGDIPILWFGLKVAIFVFIFMWVRATMPRFRYDQLMSFGWKVLIPIAILNLIITAYFTLV</sequence>
<keyword evidence="5" id="KW-0830">Ubiquinone</keyword>
<reference evidence="7 8" key="1">
    <citation type="journal article" date="2014" name="Mol. Biol. Evol.">
        <title>Massive expansion of Ubiquitination-related gene families within the Chlamydiae.</title>
        <authorList>
            <person name="Domman D."/>
            <person name="Collingro A."/>
            <person name="Lagkouvardos I."/>
            <person name="Gehre L."/>
            <person name="Weinmaier T."/>
            <person name="Rattei T."/>
            <person name="Subtil A."/>
            <person name="Horn M."/>
        </authorList>
    </citation>
    <scope>NUCLEOTIDE SEQUENCE [LARGE SCALE GENOMIC DNA]</scope>
    <source>
        <strain evidence="7 8">EI2</strain>
    </source>
</reference>
<protein>
    <recommendedName>
        <fullName evidence="5">NADH-quinone oxidoreductase subunit H</fullName>
        <ecNumber evidence="5">7.1.1.-</ecNumber>
    </recommendedName>
    <alternativeName>
        <fullName evidence="5">NADH dehydrogenase I subunit H</fullName>
    </alternativeName>
    <alternativeName>
        <fullName evidence="5">NDH-1 subunit H</fullName>
    </alternativeName>
</protein>
<comment type="caution">
    <text evidence="7">The sequence shown here is derived from an EMBL/GenBank/DDBJ whole genome shotgun (WGS) entry which is preliminary data.</text>
</comment>
<evidence type="ECO:0000313" key="8">
    <source>
        <dbReference type="Proteomes" id="UP000031465"/>
    </source>
</evidence>
<dbReference type="GO" id="GO:0005886">
    <property type="term" value="C:plasma membrane"/>
    <property type="evidence" value="ECO:0007669"/>
    <property type="project" value="UniProtKB-SubCell"/>
</dbReference>
<evidence type="ECO:0000256" key="4">
    <source>
        <dbReference type="ARBA" id="ARBA00023136"/>
    </source>
</evidence>
<dbReference type="Pfam" id="PF00146">
    <property type="entry name" value="NADHdh"/>
    <property type="match status" value="1"/>
</dbReference>
<accession>A0A0C1JRL2</accession>
<dbReference type="GO" id="GO:0016655">
    <property type="term" value="F:oxidoreductase activity, acting on NAD(P)H, quinone or similar compound as acceptor"/>
    <property type="evidence" value="ECO:0007669"/>
    <property type="project" value="UniProtKB-UniRule"/>
</dbReference>
<keyword evidence="5" id="KW-0874">Quinone</keyword>
<dbReference type="EC" id="7.1.1.-" evidence="5"/>
<feature type="transmembrane region" description="Helical" evidence="5">
    <location>
        <begin position="82"/>
        <end position="102"/>
    </location>
</feature>
<dbReference type="GO" id="GO:0048038">
    <property type="term" value="F:quinone binding"/>
    <property type="evidence" value="ECO:0007669"/>
    <property type="project" value="UniProtKB-KW"/>
</dbReference>
<dbReference type="PROSITE" id="PS00667">
    <property type="entry name" value="COMPLEX1_ND1_1"/>
    <property type="match status" value="1"/>
</dbReference>
<dbReference type="AlphaFoldDB" id="A0A0C1JRL2"/>
<evidence type="ECO:0000256" key="6">
    <source>
        <dbReference type="RuleBase" id="RU000471"/>
    </source>
</evidence>
<proteinExistence type="inferred from homology"/>
<keyword evidence="3 5" id="KW-1133">Transmembrane helix</keyword>
<keyword evidence="5" id="KW-1003">Cell membrane</keyword>
<keyword evidence="7" id="KW-0560">Oxidoreductase</keyword>
<feature type="transmembrane region" description="Helical" evidence="5">
    <location>
        <begin position="166"/>
        <end position="185"/>
    </location>
</feature>
<dbReference type="EMBL" id="JSAN01000038">
    <property type="protein sequence ID" value="KIC73101.1"/>
    <property type="molecule type" value="Genomic_DNA"/>
</dbReference>
<organism evidence="7 8">
    <name type="scientific">Candidatus Protochlamydia amoebophila</name>
    <dbReference type="NCBI Taxonomy" id="362787"/>
    <lineage>
        <taxon>Bacteria</taxon>
        <taxon>Pseudomonadati</taxon>
        <taxon>Chlamydiota</taxon>
        <taxon>Chlamydiia</taxon>
        <taxon>Parachlamydiales</taxon>
        <taxon>Parachlamydiaceae</taxon>
        <taxon>Candidatus Protochlamydia</taxon>
    </lineage>
</organism>
<dbReference type="NCBIfam" id="NF004741">
    <property type="entry name" value="PRK06076.1-2"/>
    <property type="match status" value="1"/>
</dbReference>
<feature type="transmembrane region" description="Helical" evidence="5">
    <location>
        <begin position="252"/>
        <end position="272"/>
    </location>
</feature>
<feature type="transmembrane region" description="Helical" evidence="5">
    <location>
        <begin position="278"/>
        <end position="298"/>
    </location>
</feature>
<comment type="caution">
    <text evidence="5">Lacks conserved residue(s) required for the propagation of feature annotation.</text>
</comment>
<comment type="subunit">
    <text evidence="5">NDH-1 is composed of 14 different subunits. Subunits NuoA, H, J, K, L, M, N constitute the membrane sector of the complex.</text>
</comment>
<dbReference type="InterPro" id="IPR001694">
    <property type="entry name" value="NADH_UbQ_OxRdtase_su1/FPO"/>
</dbReference>
<feature type="transmembrane region" description="Helical" evidence="5">
    <location>
        <begin position="310"/>
        <end position="331"/>
    </location>
</feature>
<keyword evidence="5 6" id="KW-0520">NAD</keyword>
<dbReference type="HAMAP" id="MF_01350">
    <property type="entry name" value="NDH1_NuoH"/>
    <property type="match status" value="1"/>
</dbReference>
<dbReference type="PROSITE" id="PS00668">
    <property type="entry name" value="COMPLEX1_ND1_2"/>
    <property type="match status" value="1"/>
</dbReference>
<comment type="function">
    <text evidence="5">NDH-1 shuttles electrons from NADH, via FMN and iron-sulfur (Fe-S) centers, to quinones in the respiratory chain. The immediate electron acceptor for the enzyme in this species is believed to be ubiquinone. Couples the redox reaction to proton translocation (for every two electrons transferred, four hydrogen ions are translocated across the cytoplasmic membrane), and thus conserves the redox energy in a proton gradient. This subunit may bind ubiquinone.</text>
</comment>
<dbReference type="Proteomes" id="UP000031465">
    <property type="component" value="Unassembled WGS sequence"/>
</dbReference>
<feature type="transmembrane region" description="Helical" evidence="5">
    <location>
        <begin position="12"/>
        <end position="33"/>
    </location>
</feature>
<dbReference type="InterPro" id="IPR018086">
    <property type="entry name" value="NADH_UbQ_OxRdtase_su1_CS"/>
</dbReference>
<evidence type="ECO:0000256" key="1">
    <source>
        <dbReference type="ARBA" id="ARBA00004141"/>
    </source>
</evidence>
<comment type="similarity">
    <text evidence="5 6">Belongs to the complex I subunit 1 family.</text>
</comment>
<evidence type="ECO:0000256" key="5">
    <source>
        <dbReference type="HAMAP-Rule" id="MF_01350"/>
    </source>
</evidence>
<keyword evidence="2 5" id="KW-0812">Transmembrane</keyword>
<name>A0A0C1JRL2_9BACT</name>
<dbReference type="PANTHER" id="PTHR11432:SF3">
    <property type="entry name" value="NADH-UBIQUINONE OXIDOREDUCTASE CHAIN 1"/>
    <property type="match status" value="1"/>
</dbReference>
<keyword evidence="4 5" id="KW-0472">Membrane</keyword>
<feature type="transmembrane region" description="Helical" evidence="5">
    <location>
        <begin position="122"/>
        <end position="145"/>
    </location>
</feature>
<dbReference type="GO" id="GO:0003954">
    <property type="term" value="F:NADH dehydrogenase activity"/>
    <property type="evidence" value="ECO:0007669"/>
    <property type="project" value="TreeGrafter"/>
</dbReference>
<keyword evidence="5" id="KW-1278">Translocase</keyword>
<comment type="catalytic activity">
    <reaction evidence="5">
        <text>a quinone + NADH + 5 H(+)(in) = a quinol + NAD(+) + 4 H(+)(out)</text>
        <dbReference type="Rhea" id="RHEA:57888"/>
        <dbReference type="ChEBI" id="CHEBI:15378"/>
        <dbReference type="ChEBI" id="CHEBI:24646"/>
        <dbReference type="ChEBI" id="CHEBI:57540"/>
        <dbReference type="ChEBI" id="CHEBI:57945"/>
        <dbReference type="ChEBI" id="CHEBI:132124"/>
    </reaction>
</comment>
<evidence type="ECO:0000256" key="2">
    <source>
        <dbReference type="ARBA" id="ARBA00022692"/>
    </source>
</evidence>